<evidence type="ECO:0000313" key="1">
    <source>
        <dbReference type="EMBL" id="KAG8222931.1"/>
    </source>
</evidence>
<dbReference type="OrthoDB" id="6436361at2759"/>
<dbReference type="AlphaFoldDB" id="A0A8K0JUK5"/>
<sequence length="247" mass="27722">MNGIILVSWRRKVLERQVSYGAKLGHVNLRVARMELRYFYRHTVSVAEYFDHQHMLIAVDGERDPSEVYTDFRSAVTRLLENSESTMPTMERPPGALEALETGTDANSTQPKEISVAVETHQPSRTRYPPVIWGVLGATKHLCAKELFARQVPLLLPNDKRFRQAISSGEMAPQENVEAIIESEMERGVREGARAATWKGTSGRLCSGIPSQATTVQGTDFADAQIFRPSKSSYNSEYCNKNEIYGL</sequence>
<organism evidence="1 2">
    <name type="scientific">Ladona fulva</name>
    <name type="common">Scarce chaser dragonfly</name>
    <name type="synonym">Libellula fulva</name>
    <dbReference type="NCBI Taxonomy" id="123851"/>
    <lineage>
        <taxon>Eukaryota</taxon>
        <taxon>Metazoa</taxon>
        <taxon>Ecdysozoa</taxon>
        <taxon>Arthropoda</taxon>
        <taxon>Hexapoda</taxon>
        <taxon>Insecta</taxon>
        <taxon>Pterygota</taxon>
        <taxon>Palaeoptera</taxon>
        <taxon>Odonata</taxon>
        <taxon>Epiprocta</taxon>
        <taxon>Anisoptera</taxon>
        <taxon>Libelluloidea</taxon>
        <taxon>Libellulidae</taxon>
        <taxon>Ladona</taxon>
    </lineage>
</organism>
<dbReference type="InterPro" id="IPR027417">
    <property type="entry name" value="P-loop_NTPase"/>
</dbReference>
<accession>A0A8K0JUK5</accession>
<proteinExistence type="predicted"/>
<reference evidence="1" key="1">
    <citation type="submission" date="2013-04" db="EMBL/GenBank/DDBJ databases">
        <authorList>
            <person name="Qu J."/>
            <person name="Murali S.C."/>
            <person name="Bandaranaike D."/>
            <person name="Bellair M."/>
            <person name="Blankenburg K."/>
            <person name="Chao H."/>
            <person name="Dinh H."/>
            <person name="Doddapaneni H."/>
            <person name="Downs B."/>
            <person name="Dugan-Rocha S."/>
            <person name="Elkadiri S."/>
            <person name="Gnanaolivu R.D."/>
            <person name="Hernandez B."/>
            <person name="Javaid M."/>
            <person name="Jayaseelan J.C."/>
            <person name="Lee S."/>
            <person name="Li M."/>
            <person name="Ming W."/>
            <person name="Munidasa M."/>
            <person name="Muniz J."/>
            <person name="Nguyen L."/>
            <person name="Ongeri F."/>
            <person name="Osuji N."/>
            <person name="Pu L.-L."/>
            <person name="Puazo M."/>
            <person name="Qu C."/>
            <person name="Quiroz J."/>
            <person name="Raj R."/>
            <person name="Weissenberger G."/>
            <person name="Xin Y."/>
            <person name="Zou X."/>
            <person name="Han Y."/>
            <person name="Richards S."/>
            <person name="Worley K."/>
            <person name="Muzny D."/>
            <person name="Gibbs R."/>
        </authorList>
    </citation>
    <scope>NUCLEOTIDE SEQUENCE</scope>
    <source>
        <strain evidence="1">Sampled in the wild</strain>
    </source>
</reference>
<name>A0A8K0JUK5_LADFU</name>
<evidence type="ECO:0000313" key="2">
    <source>
        <dbReference type="Proteomes" id="UP000792457"/>
    </source>
</evidence>
<reference evidence="1" key="2">
    <citation type="submission" date="2017-10" db="EMBL/GenBank/DDBJ databases">
        <title>Ladona fulva Genome sequencing and assembly.</title>
        <authorList>
            <person name="Murali S."/>
            <person name="Richards S."/>
            <person name="Bandaranaike D."/>
            <person name="Bellair M."/>
            <person name="Blankenburg K."/>
            <person name="Chao H."/>
            <person name="Dinh H."/>
            <person name="Doddapaneni H."/>
            <person name="Dugan-Rocha S."/>
            <person name="Elkadiri S."/>
            <person name="Gnanaolivu R."/>
            <person name="Hernandez B."/>
            <person name="Skinner E."/>
            <person name="Javaid M."/>
            <person name="Lee S."/>
            <person name="Li M."/>
            <person name="Ming W."/>
            <person name="Munidasa M."/>
            <person name="Muniz J."/>
            <person name="Nguyen L."/>
            <person name="Hughes D."/>
            <person name="Osuji N."/>
            <person name="Pu L.-L."/>
            <person name="Puazo M."/>
            <person name="Qu C."/>
            <person name="Quiroz J."/>
            <person name="Raj R."/>
            <person name="Weissenberger G."/>
            <person name="Xin Y."/>
            <person name="Zou X."/>
            <person name="Han Y."/>
            <person name="Worley K."/>
            <person name="Muzny D."/>
            <person name="Gibbs R."/>
        </authorList>
    </citation>
    <scope>NUCLEOTIDE SEQUENCE</scope>
    <source>
        <strain evidence="1">Sampled in the wild</strain>
    </source>
</reference>
<comment type="caution">
    <text evidence="1">The sequence shown here is derived from an EMBL/GenBank/DDBJ whole genome shotgun (WGS) entry which is preliminary data.</text>
</comment>
<keyword evidence="2" id="KW-1185">Reference proteome</keyword>
<gene>
    <name evidence="1" type="ORF">J437_LFUL000226</name>
</gene>
<dbReference type="EMBL" id="KZ308147">
    <property type="protein sequence ID" value="KAG8222931.1"/>
    <property type="molecule type" value="Genomic_DNA"/>
</dbReference>
<dbReference type="Proteomes" id="UP000792457">
    <property type="component" value="Unassembled WGS sequence"/>
</dbReference>
<dbReference type="Gene3D" id="3.40.50.300">
    <property type="entry name" value="P-loop containing nucleotide triphosphate hydrolases"/>
    <property type="match status" value="1"/>
</dbReference>
<protein>
    <submittedName>
        <fullName evidence="1">Uncharacterized protein</fullName>
    </submittedName>
</protein>